<keyword evidence="4" id="KW-0745">Spermidine biosynthesis</keyword>
<comment type="caution">
    <text evidence="6">The sequence shown here is derived from an EMBL/GenBank/DDBJ whole genome shotgun (WGS) entry which is preliminary data.</text>
</comment>
<keyword evidence="7" id="KW-1185">Reference proteome</keyword>
<accession>A0AAE1XFA9</accession>
<keyword evidence="3" id="KW-0068">Autocatalytic cleavage</keyword>
<protein>
    <submittedName>
        <fullName evidence="6">S-adenosylmethionine decarboxylase proenzyme</fullName>
    </submittedName>
</protein>
<dbReference type="PANTHER" id="PTHR11570:SF15">
    <property type="entry name" value="S-ADENOSYLMETHIONINE DECARBOXYLASE PROENZYME 3"/>
    <property type="match status" value="1"/>
</dbReference>
<reference evidence="6" key="1">
    <citation type="submission" date="2020-06" db="EMBL/GenBank/DDBJ databases">
        <authorList>
            <person name="Li T."/>
            <person name="Hu X."/>
            <person name="Zhang T."/>
            <person name="Song X."/>
            <person name="Zhang H."/>
            <person name="Dai N."/>
            <person name="Sheng W."/>
            <person name="Hou X."/>
            <person name="Wei L."/>
        </authorList>
    </citation>
    <scope>NUCLEOTIDE SEQUENCE</scope>
    <source>
        <strain evidence="6">K16</strain>
        <tissue evidence="6">Leaf</tissue>
    </source>
</reference>
<dbReference type="Pfam" id="PF01536">
    <property type="entry name" value="SAM_decarbox"/>
    <property type="match status" value="1"/>
</dbReference>
<evidence type="ECO:0000256" key="1">
    <source>
        <dbReference type="ARBA" id="ARBA00004911"/>
    </source>
</evidence>
<dbReference type="InterPro" id="IPR016067">
    <property type="entry name" value="S-AdoMet_deCO2ase_core"/>
</dbReference>
<dbReference type="InterPro" id="IPR048283">
    <property type="entry name" value="AdoMetDC-like"/>
</dbReference>
<dbReference type="GO" id="GO:0008295">
    <property type="term" value="P:spermidine biosynthetic process"/>
    <property type="evidence" value="ECO:0007669"/>
    <property type="project" value="UniProtKB-KW"/>
</dbReference>
<dbReference type="GO" id="GO:0004014">
    <property type="term" value="F:adenosylmethionine decarboxylase activity"/>
    <property type="evidence" value="ECO:0007669"/>
    <property type="project" value="InterPro"/>
</dbReference>
<reference evidence="6" key="2">
    <citation type="journal article" date="2024" name="Plant">
        <title>Genomic evolution and insights into agronomic trait innovations of Sesamum species.</title>
        <authorList>
            <person name="Miao H."/>
            <person name="Wang L."/>
            <person name="Qu L."/>
            <person name="Liu H."/>
            <person name="Sun Y."/>
            <person name="Le M."/>
            <person name="Wang Q."/>
            <person name="Wei S."/>
            <person name="Zheng Y."/>
            <person name="Lin W."/>
            <person name="Duan Y."/>
            <person name="Cao H."/>
            <person name="Xiong S."/>
            <person name="Wang X."/>
            <person name="Wei L."/>
            <person name="Li C."/>
            <person name="Ma Q."/>
            <person name="Ju M."/>
            <person name="Zhao R."/>
            <person name="Li G."/>
            <person name="Mu C."/>
            <person name="Tian Q."/>
            <person name="Mei H."/>
            <person name="Zhang T."/>
            <person name="Gao T."/>
            <person name="Zhang H."/>
        </authorList>
    </citation>
    <scope>NUCLEOTIDE SEQUENCE</scope>
    <source>
        <strain evidence="6">K16</strain>
    </source>
</reference>
<dbReference type="AlphaFoldDB" id="A0AAE1XFA9"/>
<dbReference type="Proteomes" id="UP001289374">
    <property type="component" value="Unassembled WGS sequence"/>
</dbReference>
<dbReference type="GO" id="GO:0006597">
    <property type="term" value="P:spermine biosynthetic process"/>
    <property type="evidence" value="ECO:0007669"/>
    <property type="project" value="TreeGrafter"/>
</dbReference>
<dbReference type="PANTHER" id="PTHR11570">
    <property type="entry name" value="S-ADENOSYLMETHIONINE DECARBOXYLASE"/>
    <property type="match status" value="1"/>
</dbReference>
<evidence type="ECO:0000256" key="5">
    <source>
        <dbReference type="ARBA" id="ARBA00023115"/>
    </source>
</evidence>
<evidence type="ECO:0000256" key="3">
    <source>
        <dbReference type="ARBA" id="ARBA00022813"/>
    </source>
</evidence>
<sequence length="115" mass="12761">MNSIEGDAVSTIHITPEDGFSYASFEAAGYDLKQVNMGQLIERVLACFEPKEFSVSVHCQFGAHLFDDIHVLDMKGYTPEERCVEELGLGGSIIYQKFVRTASCGSPRSILKCFM</sequence>
<keyword evidence="5" id="KW-0620">Polyamine biosynthesis</keyword>
<dbReference type="GO" id="GO:0005829">
    <property type="term" value="C:cytosol"/>
    <property type="evidence" value="ECO:0007669"/>
    <property type="project" value="TreeGrafter"/>
</dbReference>
<comment type="similarity">
    <text evidence="2">Belongs to the eukaryotic AdoMetDC family.</text>
</comment>
<dbReference type="EMBL" id="JACGWL010000001">
    <property type="protein sequence ID" value="KAK4410386.1"/>
    <property type="molecule type" value="Genomic_DNA"/>
</dbReference>
<name>A0AAE1XFA9_9LAMI</name>
<dbReference type="SUPFAM" id="SSF56276">
    <property type="entry name" value="S-adenosylmethionine decarboxylase"/>
    <property type="match status" value="1"/>
</dbReference>
<organism evidence="6 7">
    <name type="scientific">Sesamum angolense</name>
    <dbReference type="NCBI Taxonomy" id="2727404"/>
    <lineage>
        <taxon>Eukaryota</taxon>
        <taxon>Viridiplantae</taxon>
        <taxon>Streptophyta</taxon>
        <taxon>Embryophyta</taxon>
        <taxon>Tracheophyta</taxon>
        <taxon>Spermatophyta</taxon>
        <taxon>Magnoliopsida</taxon>
        <taxon>eudicotyledons</taxon>
        <taxon>Gunneridae</taxon>
        <taxon>Pentapetalae</taxon>
        <taxon>asterids</taxon>
        <taxon>lamiids</taxon>
        <taxon>Lamiales</taxon>
        <taxon>Pedaliaceae</taxon>
        <taxon>Sesamum</taxon>
    </lineage>
</organism>
<dbReference type="Gene3D" id="3.60.90.10">
    <property type="entry name" value="S-adenosylmethionine decarboxylase"/>
    <property type="match status" value="1"/>
</dbReference>
<evidence type="ECO:0000313" key="7">
    <source>
        <dbReference type="Proteomes" id="UP001289374"/>
    </source>
</evidence>
<comment type="pathway">
    <text evidence="1">Amine and polyamine biosynthesis; S-adenosylmethioninamine biosynthesis; S-adenosylmethioninamine from S-adenosyl-L-methionine: step 1/1.</text>
</comment>
<evidence type="ECO:0000313" key="6">
    <source>
        <dbReference type="EMBL" id="KAK4410386.1"/>
    </source>
</evidence>
<proteinExistence type="inferred from homology"/>
<gene>
    <name evidence="6" type="ORF">Sango_0111600</name>
</gene>
<evidence type="ECO:0000256" key="4">
    <source>
        <dbReference type="ARBA" id="ARBA00023066"/>
    </source>
</evidence>
<evidence type="ECO:0000256" key="2">
    <source>
        <dbReference type="ARBA" id="ARBA00008466"/>
    </source>
</evidence>